<feature type="region of interest" description="Disordered" evidence="1">
    <location>
        <begin position="431"/>
        <end position="450"/>
    </location>
</feature>
<sequence>MLLPSSTWTPFGLLILGVKGSFGEAHRPHSSYPNEPTIHDPRCTSNVTVIDTTTIISSTIVPTTHYVDVTVPHYVNVTVSSTKTSTVSTCITESTTTTLHYTVSITETDSATITNTRTTTETDSTTTTETESTTTTETDSTTTTETDSATVTNTQTTTATVPATITTYTTQTVISTTVDPCPTTCSISAGTVNLFFWPTDRPYTYPSTYVDSSLAYTFTSPSVYMLIPTARGTNSLGPAGPSTTSWILALDLDEVSTIFDGSVTRQLTLSDLGTDCAQTADPSAIATMVDSRCDPVLAAPKQVSSWAYPCNACGRFGLFDPPYAIPTLTGSLIETTTQAPPPVTVTTTAAPDPTSTPPVGTVLVIYYVDGTAVATSTSLTTGISGTLTSSVFVSLTGITSSSSEVVSSPGSATTASSEIVSTLDSATTTSPLLPTATSTASPSTSPTSVVTGSATRVTGGLAWLISSVFLAALLL</sequence>
<dbReference type="RefSeq" id="XP_060280069.1">
    <property type="nucleotide sequence ID" value="XM_060428889.1"/>
</dbReference>
<feature type="signal peptide" evidence="2">
    <location>
        <begin position="1"/>
        <end position="25"/>
    </location>
</feature>
<proteinExistence type="predicted"/>
<organism evidence="3 4">
    <name type="scientific">Phialemonium atrogriseum</name>
    <dbReference type="NCBI Taxonomy" id="1093897"/>
    <lineage>
        <taxon>Eukaryota</taxon>
        <taxon>Fungi</taxon>
        <taxon>Dikarya</taxon>
        <taxon>Ascomycota</taxon>
        <taxon>Pezizomycotina</taxon>
        <taxon>Sordariomycetes</taxon>
        <taxon>Sordariomycetidae</taxon>
        <taxon>Cephalothecales</taxon>
        <taxon>Cephalothecaceae</taxon>
        <taxon>Phialemonium</taxon>
    </lineage>
</organism>
<evidence type="ECO:0000313" key="4">
    <source>
        <dbReference type="Proteomes" id="UP001244011"/>
    </source>
</evidence>
<keyword evidence="4" id="KW-1185">Reference proteome</keyword>
<feature type="region of interest" description="Disordered" evidence="1">
    <location>
        <begin position="115"/>
        <end position="149"/>
    </location>
</feature>
<evidence type="ECO:0000256" key="1">
    <source>
        <dbReference type="SAM" id="MobiDB-lite"/>
    </source>
</evidence>
<feature type="chain" id="PRO_5042586721" evidence="2">
    <location>
        <begin position="26"/>
        <end position="475"/>
    </location>
</feature>
<keyword evidence="2" id="KW-0732">Signal</keyword>
<comment type="caution">
    <text evidence="3">The sequence shown here is derived from an EMBL/GenBank/DDBJ whole genome shotgun (WGS) entry which is preliminary data.</text>
</comment>
<dbReference type="GeneID" id="85312076"/>
<evidence type="ECO:0000256" key="2">
    <source>
        <dbReference type="SAM" id="SignalP"/>
    </source>
</evidence>
<dbReference type="EMBL" id="MU839024">
    <property type="protein sequence ID" value="KAK1763856.1"/>
    <property type="molecule type" value="Genomic_DNA"/>
</dbReference>
<protein>
    <submittedName>
        <fullName evidence="3">Uncharacterized protein</fullName>
    </submittedName>
</protein>
<dbReference type="AlphaFoldDB" id="A0AAJ0FCR2"/>
<name>A0AAJ0FCR2_9PEZI</name>
<gene>
    <name evidence="3" type="ORF">QBC33DRAFT_548754</name>
</gene>
<reference evidence="3" key="1">
    <citation type="submission" date="2023-06" db="EMBL/GenBank/DDBJ databases">
        <title>Genome-scale phylogeny and comparative genomics of the fungal order Sordariales.</title>
        <authorList>
            <consortium name="Lawrence Berkeley National Laboratory"/>
            <person name="Hensen N."/>
            <person name="Bonometti L."/>
            <person name="Westerberg I."/>
            <person name="Brannstrom I.O."/>
            <person name="Guillou S."/>
            <person name="Cros-Aarteil S."/>
            <person name="Calhoun S."/>
            <person name="Haridas S."/>
            <person name="Kuo A."/>
            <person name="Mondo S."/>
            <person name="Pangilinan J."/>
            <person name="Riley R."/>
            <person name="Labutti K."/>
            <person name="Andreopoulos B."/>
            <person name="Lipzen A."/>
            <person name="Chen C."/>
            <person name="Yanf M."/>
            <person name="Daum C."/>
            <person name="Ng V."/>
            <person name="Clum A."/>
            <person name="Steindorff A."/>
            <person name="Ohm R."/>
            <person name="Martin F."/>
            <person name="Silar P."/>
            <person name="Natvig D."/>
            <person name="Lalanne C."/>
            <person name="Gautier V."/>
            <person name="Ament-Velasquez S.L."/>
            <person name="Kruys A."/>
            <person name="Hutchinson M.I."/>
            <person name="Powell A.J."/>
            <person name="Barry K."/>
            <person name="Miller A.N."/>
            <person name="Grigoriev I.V."/>
            <person name="Debuchy R."/>
            <person name="Gladieux P."/>
            <person name="Thoren M.H."/>
            <person name="Johannesson H."/>
        </authorList>
    </citation>
    <scope>NUCLEOTIDE SEQUENCE</scope>
    <source>
        <strain evidence="3">8032-3</strain>
    </source>
</reference>
<evidence type="ECO:0000313" key="3">
    <source>
        <dbReference type="EMBL" id="KAK1763856.1"/>
    </source>
</evidence>
<accession>A0AAJ0FCR2</accession>
<dbReference type="Proteomes" id="UP001244011">
    <property type="component" value="Unassembled WGS sequence"/>
</dbReference>